<dbReference type="GO" id="GO:0008168">
    <property type="term" value="F:methyltransferase activity"/>
    <property type="evidence" value="ECO:0007669"/>
    <property type="project" value="UniProtKB-KW"/>
</dbReference>
<accession>A0A1X6Z9K9</accession>
<dbReference type="OrthoDB" id="5713681at2"/>
<dbReference type="GO" id="GO:0032259">
    <property type="term" value="P:methylation"/>
    <property type="evidence" value="ECO:0007669"/>
    <property type="project" value="UniProtKB-KW"/>
</dbReference>
<dbReference type="Proteomes" id="UP000193061">
    <property type="component" value="Unassembled WGS sequence"/>
</dbReference>
<dbReference type="InterPro" id="IPR038601">
    <property type="entry name" value="MttB-like_sf"/>
</dbReference>
<evidence type="ECO:0000313" key="4">
    <source>
        <dbReference type="EMBL" id="SLN44578.1"/>
    </source>
</evidence>
<keyword evidence="5" id="KW-1185">Reference proteome</keyword>
<comment type="similarity">
    <text evidence="1">Belongs to the trimethylamine methyltransferase family.</text>
</comment>
<evidence type="ECO:0000313" key="5">
    <source>
        <dbReference type="Proteomes" id="UP000193061"/>
    </source>
</evidence>
<dbReference type="InterPro" id="IPR010426">
    <property type="entry name" value="MTTB_MeTrfase"/>
</dbReference>
<sequence length="498" mass="52595">MRRKRQSGKTLQRVQAAAKPPLGGRFMPLGDGDVLRIIDAGFDILERIGVANVPEDLREIALENGAVVRADGRVTFPRSVVEDCCAKACKRVELPGFSVERGIEVGGGRVHIGTGGAAVQMLEAETGEFRDSTLTDLFELMRVVDACDSIHYSLRPVVARDMTDPLTLDINTAFAAMKATSKPIGTSFFEPENVAPIVEMFDAALGGEGAFRKQPFCFASVCHVVPPLTMAEEACGVMQEAVRLGMPLQICSAAQAGATSPASLAGALAQGLAESLAGLVLVNMMQPGFPSILAFLPFISDLRTGAMTGGSGEAAVANAAAAQLLLHLGLPSTVSAGMTDAKTADTQAGYEKGYTIALAAQAGADMINLSVGMLGSIMAASKEALVIDDDMCGAILRSVRGVELFDGAIDLDMIEQVVTGEGHFLGTAQTLDLMTKEYIYPSLGDRQSVNDWIESGSHTIWDRAVERVAEIESQPAPSHLPKDIEVAIRARLPIHLKA</sequence>
<keyword evidence="2 4" id="KW-0489">Methyltransferase</keyword>
<proteinExistence type="inferred from homology"/>
<dbReference type="AlphaFoldDB" id="A0A1X6Z9K9"/>
<evidence type="ECO:0000256" key="3">
    <source>
        <dbReference type="ARBA" id="ARBA00022679"/>
    </source>
</evidence>
<reference evidence="4 5" key="1">
    <citation type="submission" date="2017-03" db="EMBL/GenBank/DDBJ databases">
        <authorList>
            <person name="Afonso C.L."/>
            <person name="Miller P.J."/>
            <person name="Scott M.A."/>
            <person name="Spackman E."/>
            <person name="Goraichik I."/>
            <person name="Dimitrov K.M."/>
            <person name="Suarez D.L."/>
            <person name="Swayne D.E."/>
        </authorList>
    </citation>
    <scope>NUCLEOTIDE SEQUENCE [LARGE SCALE GENOMIC DNA]</scope>
    <source>
        <strain evidence="4 5">CECT 7450</strain>
    </source>
</reference>
<dbReference type="RefSeq" id="WP_085805685.1">
    <property type="nucleotide sequence ID" value="NZ_FWFX01000006.1"/>
</dbReference>
<organism evidence="4 5">
    <name type="scientific">Roseovarius albus</name>
    <dbReference type="NCBI Taxonomy" id="1247867"/>
    <lineage>
        <taxon>Bacteria</taxon>
        <taxon>Pseudomonadati</taxon>
        <taxon>Pseudomonadota</taxon>
        <taxon>Alphaproteobacteria</taxon>
        <taxon>Rhodobacterales</taxon>
        <taxon>Roseobacteraceae</taxon>
        <taxon>Roseovarius</taxon>
    </lineage>
</organism>
<dbReference type="EMBL" id="FWFX01000006">
    <property type="protein sequence ID" value="SLN44578.1"/>
    <property type="molecule type" value="Genomic_DNA"/>
</dbReference>
<name>A0A1X6Z9K9_9RHOB</name>
<evidence type="ECO:0000256" key="1">
    <source>
        <dbReference type="ARBA" id="ARBA00007137"/>
    </source>
</evidence>
<keyword evidence="3 4" id="KW-0808">Transferase</keyword>
<protein>
    <submittedName>
        <fullName evidence="4">Trimethylamine methyltransferase (MTTB)</fullName>
    </submittedName>
</protein>
<gene>
    <name evidence="4" type="ORF">ROA7450_02156</name>
</gene>
<dbReference type="Pfam" id="PF06253">
    <property type="entry name" value="MTTB"/>
    <property type="match status" value="1"/>
</dbReference>
<evidence type="ECO:0000256" key="2">
    <source>
        <dbReference type="ARBA" id="ARBA00022603"/>
    </source>
</evidence>
<dbReference type="GO" id="GO:0015948">
    <property type="term" value="P:methanogenesis"/>
    <property type="evidence" value="ECO:0007669"/>
    <property type="project" value="InterPro"/>
</dbReference>
<dbReference type="Gene3D" id="3.20.20.480">
    <property type="entry name" value="Trimethylamine methyltransferase-like"/>
    <property type="match status" value="1"/>
</dbReference>